<dbReference type="RefSeq" id="XP_075092809.1">
    <property type="nucleotide sequence ID" value="XM_075236708.1"/>
</dbReference>
<evidence type="ECO:0000313" key="1">
    <source>
        <dbReference type="Proteomes" id="UP000790787"/>
    </source>
</evidence>
<proteinExistence type="predicted"/>
<dbReference type="Proteomes" id="UP000790787">
    <property type="component" value="Chromosome 2"/>
</dbReference>
<keyword evidence="1" id="KW-1185">Reference proteome</keyword>
<gene>
    <name evidence="2" type="primary">LOC107765427</name>
</gene>
<protein>
    <submittedName>
        <fullName evidence="2">Uncharacterized protein LOC107765427</fullName>
    </submittedName>
</protein>
<name>A0AC58T6E2_TOBAC</name>
<reference evidence="2" key="2">
    <citation type="submission" date="2025-08" db="UniProtKB">
        <authorList>
            <consortium name="RefSeq"/>
        </authorList>
    </citation>
    <scope>IDENTIFICATION</scope>
    <source>
        <tissue evidence="2">Leaf</tissue>
    </source>
</reference>
<organism evidence="1 2">
    <name type="scientific">Nicotiana tabacum</name>
    <name type="common">Common tobacco</name>
    <dbReference type="NCBI Taxonomy" id="4097"/>
    <lineage>
        <taxon>Eukaryota</taxon>
        <taxon>Viridiplantae</taxon>
        <taxon>Streptophyta</taxon>
        <taxon>Embryophyta</taxon>
        <taxon>Tracheophyta</taxon>
        <taxon>Spermatophyta</taxon>
        <taxon>Magnoliopsida</taxon>
        <taxon>eudicotyledons</taxon>
        <taxon>Gunneridae</taxon>
        <taxon>Pentapetalae</taxon>
        <taxon>asterids</taxon>
        <taxon>lamiids</taxon>
        <taxon>Solanales</taxon>
        <taxon>Solanaceae</taxon>
        <taxon>Nicotianoideae</taxon>
        <taxon>Nicotianeae</taxon>
        <taxon>Nicotiana</taxon>
    </lineage>
</organism>
<reference evidence="1" key="1">
    <citation type="journal article" date="2014" name="Nat. Commun.">
        <title>The tobacco genome sequence and its comparison with those of tomato and potato.</title>
        <authorList>
            <person name="Sierro N."/>
            <person name="Battey J.N."/>
            <person name="Ouadi S."/>
            <person name="Bakaher N."/>
            <person name="Bovet L."/>
            <person name="Willig A."/>
            <person name="Goepfert S."/>
            <person name="Peitsch M.C."/>
            <person name="Ivanov N.V."/>
        </authorList>
    </citation>
    <scope>NUCLEOTIDE SEQUENCE [LARGE SCALE GENOMIC DNA]</scope>
</reference>
<accession>A0AC58T6E2</accession>
<evidence type="ECO:0000313" key="2">
    <source>
        <dbReference type="RefSeq" id="XP_075092809.1"/>
    </source>
</evidence>
<sequence>MKLKNFNRPTASVGNKALRPRQSTKINKSNFWRSDPRFPSENTCYKTDETLVLSHFSFSFFFGHFSLSQLSPPPAASSSTQMEPEQHRWMYNRNYPNRGWLNEEFILWVAKFIDYAKSLSQFGDEGTIRCLCGNCKCRKLLKPEIVKFHLYKEGFKEKYHLRTAHEEFKPSVSAHFQNFSDSKVIQWKTSQAKAARTSKKDGSLHTEGLVTMRSRKRLVYKRYGSSDEVFHETHTKKKKDGKKVWVESQAEQAYNEYKQSLEKYTRSRSIGDQDGQRSINRHSSRFAGASSSSSQSSVNQDKSEDELEATRRKLVTTQRQLEITQRLLELSQMSLQEKNDDYKRIDKDIKRLKAQVKWMVKSVENNNIRLPLSPQTDFDNSKPVNDVAPGDNDV</sequence>